<dbReference type="NCBIfam" id="TIGR00247">
    <property type="entry name" value="endolytic transglycosylase MltG"/>
    <property type="match status" value="1"/>
</dbReference>
<evidence type="ECO:0000256" key="7">
    <source>
        <dbReference type="HAMAP-Rule" id="MF_02065"/>
    </source>
</evidence>
<dbReference type="Gene3D" id="3.30.1490.480">
    <property type="entry name" value="Endolytic murein transglycosylase"/>
    <property type="match status" value="1"/>
</dbReference>
<evidence type="ECO:0000256" key="6">
    <source>
        <dbReference type="ARBA" id="ARBA00023316"/>
    </source>
</evidence>
<evidence type="ECO:0000256" key="5">
    <source>
        <dbReference type="ARBA" id="ARBA00023239"/>
    </source>
</evidence>
<dbReference type="Proteomes" id="UP000034324">
    <property type="component" value="Unassembled WGS sequence"/>
</dbReference>
<accession>A0A0G0NPT4</accession>
<dbReference type="GO" id="GO:0008932">
    <property type="term" value="F:lytic endotransglycosylase activity"/>
    <property type="evidence" value="ECO:0007669"/>
    <property type="project" value="UniProtKB-UniRule"/>
</dbReference>
<comment type="caution">
    <text evidence="8">The sequence shown here is derived from an EMBL/GenBank/DDBJ whole genome shotgun (WGS) entry which is preliminary data.</text>
</comment>
<dbReference type="InterPro" id="IPR003770">
    <property type="entry name" value="MLTG-like"/>
</dbReference>
<evidence type="ECO:0000313" key="8">
    <source>
        <dbReference type="EMBL" id="KKQ79086.1"/>
    </source>
</evidence>
<dbReference type="CDD" id="cd08010">
    <property type="entry name" value="MltG_like"/>
    <property type="match status" value="1"/>
</dbReference>
<reference evidence="8 9" key="1">
    <citation type="journal article" date="2015" name="Nature">
        <title>rRNA introns, odd ribosomes, and small enigmatic genomes across a large radiation of phyla.</title>
        <authorList>
            <person name="Brown C.T."/>
            <person name="Hug L.A."/>
            <person name="Thomas B.C."/>
            <person name="Sharon I."/>
            <person name="Castelle C.J."/>
            <person name="Singh A."/>
            <person name="Wilkins M.J."/>
            <person name="Williams K.H."/>
            <person name="Banfield J.F."/>
        </authorList>
    </citation>
    <scope>NUCLEOTIDE SEQUENCE [LARGE SCALE GENOMIC DNA]</scope>
</reference>
<comment type="similarity">
    <text evidence="7">Belongs to the transglycosylase MltG family.</text>
</comment>
<keyword evidence="3 7" id="KW-1133">Transmembrane helix</keyword>
<dbReference type="Pfam" id="PF02618">
    <property type="entry name" value="YceG"/>
    <property type="match status" value="1"/>
</dbReference>
<evidence type="ECO:0000313" key="9">
    <source>
        <dbReference type="Proteomes" id="UP000034324"/>
    </source>
</evidence>
<evidence type="ECO:0000256" key="3">
    <source>
        <dbReference type="ARBA" id="ARBA00022989"/>
    </source>
</evidence>
<dbReference type="AlphaFoldDB" id="A0A0G0NPT4"/>
<keyword evidence="6 7" id="KW-0961">Cell wall biogenesis/degradation</keyword>
<dbReference type="EC" id="4.2.2.29" evidence="7"/>
<sequence length="311" mass="35152">MKRIVALIIILLIFFLIIRGWWSSRLDPISSDKSTKTIIIAKGKSSNEIADQLKKENLIKSPFVFSLFVRQQGLSNKLSAGTFKLSPSMSTPEIIKQLAGQPSEAWVTLIEGWRIEEMAEKLGSGFLEVAKEGYMFPDTYLFPNDVTVEQIVKIMRDNFDKKYSQDLKAKVKAKGLTEDEGVILASIVEREARSDKVRTEVASILLKRFKIDMGLNADATIQYALGYQSGEKSWWKRHLTKEDLKIDSPYNTYLYRGLPPAPIANPGLSSLQAVANADPNTLYLYYYHDSKGNSFYGRTLEEHNQNVANNP</sequence>
<dbReference type="EMBL" id="LBVC01000003">
    <property type="protein sequence ID" value="KKQ79086.1"/>
    <property type="molecule type" value="Genomic_DNA"/>
</dbReference>
<organism evidence="8 9">
    <name type="scientific">Candidatus Daviesbacteria bacterium GW2011_GWF2_38_6</name>
    <dbReference type="NCBI Taxonomy" id="1618432"/>
    <lineage>
        <taxon>Bacteria</taxon>
        <taxon>Candidatus Daviesiibacteriota</taxon>
    </lineage>
</organism>
<keyword evidence="1 7" id="KW-1003">Cell membrane</keyword>
<evidence type="ECO:0000256" key="1">
    <source>
        <dbReference type="ARBA" id="ARBA00022475"/>
    </source>
</evidence>
<keyword evidence="4 7" id="KW-0472">Membrane</keyword>
<gene>
    <name evidence="7" type="primary">mltG</name>
    <name evidence="8" type="ORF">US99_C0003G0007</name>
</gene>
<dbReference type="GO" id="GO:0071555">
    <property type="term" value="P:cell wall organization"/>
    <property type="evidence" value="ECO:0007669"/>
    <property type="project" value="UniProtKB-KW"/>
</dbReference>
<dbReference type="HAMAP" id="MF_02065">
    <property type="entry name" value="MltG"/>
    <property type="match status" value="1"/>
</dbReference>
<comment type="catalytic activity">
    <reaction evidence="7">
        <text>a peptidoglycan chain = a peptidoglycan chain with N-acetyl-1,6-anhydromuramyl-[peptide] at the reducing end + a peptidoglycan chain with N-acetylglucosamine at the non-reducing end.</text>
        <dbReference type="EC" id="4.2.2.29"/>
    </reaction>
</comment>
<dbReference type="PATRIC" id="fig|1618432.3.peg.42"/>
<evidence type="ECO:0000256" key="4">
    <source>
        <dbReference type="ARBA" id="ARBA00023136"/>
    </source>
</evidence>
<proteinExistence type="inferred from homology"/>
<protein>
    <recommendedName>
        <fullName evidence="7">Endolytic murein transglycosylase</fullName>
        <ecNumber evidence="7">4.2.2.29</ecNumber>
    </recommendedName>
    <alternativeName>
        <fullName evidence="7">Peptidoglycan lytic transglycosylase</fullName>
    </alternativeName>
    <alternativeName>
        <fullName evidence="7">Peptidoglycan polymerization terminase</fullName>
    </alternativeName>
</protein>
<comment type="function">
    <text evidence="7">Functions as a peptidoglycan terminase that cleaves nascent peptidoglycan strands endolytically to terminate their elongation.</text>
</comment>
<dbReference type="GO" id="GO:0005886">
    <property type="term" value="C:plasma membrane"/>
    <property type="evidence" value="ECO:0007669"/>
    <property type="project" value="UniProtKB-UniRule"/>
</dbReference>
<feature type="site" description="Important for catalytic activity" evidence="7">
    <location>
        <position position="191"/>
    </location>
</feature>
<keyword evidence="5 7" id="KW-0456">Lyase</keyword>
<name>A0A0G0NPT4_9BACT</name>
<dbReference type="GO" id="GO:0009252">
    <property type="term" value="P:peptidoglycan biosynthetic process"/>
    <property type="evidence" value="ECO:0007669"/>
    <property type="project" value="UniProtKB-UniRule"/>
</dbReference>
<dbReference type="PANTHER" id="PTHR30518">
    <property type="entry name" value="ENDOLYTIC MUREIN TRANSGLYCOSYLASE"/>
    <property type="match status" value="1"/>
</dbReference>
<dbReference type="PANTHER" id="PTHR30518:SF2">
    <property type="entry name" value="ENDOLYTIC MUREIN TRANSGLYCOSYLASE"/>
    <property type="match status" value="1"/>
</dbReference>
<evidence type="ECO:0000256" key="2">
    <source>
        <dbReference type="ARBA" id="ARBA00022692"/>
    </source>
</evidence>
<keyword evidence="2 7" id="KW-0812">Transmembrane</keyword>